<name>A0A7G9FMK3_9FIRM</name>
<dbReference type="EMBL" id="CP060632">
    <property type="protein sequence ID" value="QNL99784.1"/>
    <property type="molecule type" value="Genomic_DNA"/>
</dbReference>
<sequence length="253" mass="28826">MSTKKKLYIVVLIWAAVALQIFITKRIDRESQMVTQVMSDGVENVTAAEVKLYAHYGDETMTEAAREKILQRVGEKLGIISGYDIITSTEGENTSTTFVKKGENGDTTIRLISMEQTNADGSTIQENYLMTEIALKNQSTENIYRCKEQLDQIYTDLGLSGSSNLYLCSQEKGRMTEDEMQKTTADFFDTMHAKKRNEIELQDTLCIYGYSDNVPEYVYQNDHKVNVNIAFTYDEGEDITYIHRGLPFIDKSF</sequence>
<dbReference type="AlphaFoldDB" id="A0A7G9FMK3"/>
<feature type="transmembrane region" description="Helical" evidence="1">
    <location>
        <begin position="7"/>
        <end position="23"/>
    </location>
</feature>
<dbReference type="KEGG" id="wcp:H9Q76_00260"/>
<keyword evidence="1" id="KW-1133">Transmembrane helix</keyword>
<keyword evidence="1" id="KW-0472">Membrane</keyword>
<evidence type="ECO:0000256" key="1">
    <source>
        <dbReference type="SAM" id="Phobius"/>
    </source>
</evidence>
<keyword evidence="1" id="KW-0812">Transmembrane</keyword>
<proteinExistence type="predicted"/>
<dbReference type="SUPFAM" id="SSF143842">
    <property type="entry name" value="YwmB-like"/>
    <property type="match status" value="1"/>
</dbReference>
<dbReference type="Pfam" id="PF08680">
    <property type="entry name" value="DUF1779"/>
    <property type="match status" value="1"/>
</dbReference>
<evidence type="ECO:0000313" key="2">
    <source>
        <dbReference type="EMBL" id="QNL99784.1"/>
    </source>
</evidence>
<gene>
    <name evidence="2" type="ORF">H9Q76_00260</name>
</gene>
<evidence type="ECO:0000313" key="3">
    <source>
        <dbReference type="Proteomes" id="UP000515819"/>
    </source>
</evidence>
<dbReference type="InterPro" id="IPR036209">
    <property type="entry name" value="YwmB-like_sf"/>
</dbReference>
<dbReference type="Gene3D" id="3.30.360.40">
    <property type="entry name" value="YwmB-like"/>
    <property type="match status" value="1"/>
</dbReference>
<keyword evidence="3" id="KW-1185">Reference proteome</keyword>
<dbReference type="InterPro" id="IPR014794">
    <property type="entry name" value="DUF1779"/>
</dbReference>
<accession>A0A7G9FMK3</accession>
<dbReference type="Proteomes" id="UP000515819">
    <property type="component" value="Chromosome"/>
</dbReference>
<protein>
    <submittedName>
        <fullName evidence="2">YwmB family TATA-box binding protein</fullName>
    </submittedName>
</protein>
<dbReference type="RefSeq" id="WP_118671183.1">
    <property type="nucleotide sequence ID" value="NZ_CP060632.1"/>
</dbReference>
<reference evidence="2 3" key="1">
    <citation type="submission" date="2020-08" db="EMBL/GenBank/DDBJ databases">
        <authorList>
            <person name="Liu C."/>
            <person name="Sun Q."/>
        </authorList>
    </citation>
    <scope>NUCLEOTIDE SEQUENCE [LARGE SCALE GENOMIC DNA]</scope>
    <source>
        <strain evidence="2 3">NSJ-4</strain>
    </source>
</reference>
<organism evidence="2 3">
    <name type="scientific">Wujia chipingensis</name>
    <dbReference type="NCBI Taxonomy" id="2763670"/>
    <lineage>
        <taxon>Bacteria</taxon>
        <taxon>Bacillati</taxon>
        <taxon>Bacillota</taxon>
        <taxon>Clostridia</taxon>
        <taxon>Lachnospirales</taxon>
        <taxon>Lachnospiraceae</taxon>
        <taxon>Wujia</taxon>
    </lineage>
</organism>